<sequence>MKKEEGRRRLSASEGGDVYAVVGPFPLLSFKSEKRKSRPSESDSFDSSRCYDRKRSPRVLSLEWFRYPRSRSPDASRSAFENEKTNISCLVGRAIHW</sequence>
<reference evidence="2" key="1">
    <citation type="submission" date="2018-02" db="EMBL/GenBank/DDBJ databases">
        <title>Rhizophora mucronata_Transcriptome.</title>
        <authorList>
            <person name="Meera S.P."/>
            <person name="Sreeshan A."/>
            <person name="Augustine A."/>
        </authorList>
    </citation>
    <scope>NUCLEOTIDE SEQUENCE</scope>
    <source>
        <tissue evidence="2">Leaf</tissue>
    </source>
</reference>
<organism evidence="2">
    <name type="scientific">Rhizophora mucronata</name>
    <name type="common">Asiatic mangrove</name>
    <dbReference type="NCBI Taxonomy" id="61149"/>
    <lineage>
        <taxon>Eukaryota</taxon>
        <taxon>Viridiplantae</taxon>
        <taxon>Streptophyta</taxon>
        <taxon>Embryophyta</taxon>
        <taxon>Tracheophyta</taxon>
        <taxon>Spermatophyta</taxon>
        <taxon>Magnoliopsida</taxon>
        <taxon>eudicotyledons</taxon>
        <taxon>Gunneridae</taxon>
        <taxon>Pentapetalae</taxon>
        <taxon>rosids</taxon>
        <taxon>fabids</taxon>
        <taxon>Malpighiales</taxon>
        <taxon>Rhizophoraceae</taxon>
        <taxon>Rhizophora</taxon>
    </lineage>
</organism>
<proteinExistence type="predicted"/>
<protein>
    <submittedName>
        <fullName evidence="2">Uncharacterized protein</fullName>
    </submittedName>
</protein>
<name>A0A2P2JE08_RHIMU</name>
<evidence type="ECO:0000256" key="1">
    <source>
        <dbReference type="SAM" id="MobiDB-lite"/>
    </source>
</evidence>
<evidence type="ECO:0000313" key="2">
    <source>
        <dbReference type="EMBL" id="MBW91705.1"/>
    </source>
</evidence>
<accession>A0A2P2JE08</accession>
<dbReference type="EMBL" id="GGEC01011222">
    <property type="protein sequence ID" value="MBW91705.1"/>
    <property type="molecule type" value="Transcribed_RNA"/>
</dbReference>
<feature type="region of interest" description="Disordered" evidence="1">
    <location>
        <begin position="32"/>
        <end position="53"/>
    </location>
</feature>
<dbReference type="AlphaFoldDB" id="A0A2P2JE08"/>